<dbReference type="InterPro" id="IPR001279">
    <property type="entry name" value="Metallo-B-lactamas"/>
</dbReference>
<proteinExistence type="predicted"/>
<evidence type="ECO:0000256" key="4">
    <source>
        <dbReference type="ARBA" id="ARBA00022833"/>
    </source>
</evidence>
<dbReference type="CDD" id="cd06262">
    <property type="entry name" value="metallo-hydrolase-like_MBL-fold"/>
    <property type="match status" value="1"/>
</dbReference>
<evidence type="ECO:0000256" key="1">
    <source>
        <dbReference type="ARBA" id="ARBA00001947"/>
    </source>
</evidence>
<dbReference type="Gene3D" id="3.60.15.10">
    <property type="entry name" value="Ribonuclease Z/Hydroxyacylglutathione hydrolase-like"/>
    <property type="match status" value="1"/>
</dbReference>
<keyword evidence="7" id="KW-1185">Reference proteome</keyword>
<sequence>MKLYIKPVGPIGTNCYIVADDNNIAVIIDPGAQAEKLMEFIKKMQLKPEYILLTHGHYDHIGGVKWLIEDYGCKLVIGEKDAEQLADREKSLATMRGMTPDIYILHPDILVKEGDVLTAGELSFEVIDTPGHTKGGVTYRCGGLLFTGDTLFAGDIGRTDLYGGDYHTLLASVKKLAELPGDYRVLPGHGSDSTLDMERKLNPYIRKPKHDDFY</sequence>
<evidence type="ECO:0000256" key="2">
    <source>
        <dbReference type="ARBA" id="ARBA00022723"/>
    </source>
</evidence>
<evidence type="ECO:0000313" key="7">
    <source>
        <dbReference type="Proteomes" id="UP000623678"/>
    </source>
</evidence>
<feature type="domain" description="Metallo-beta-lactamase" evidence="5">
    <location>
        <begin position="12"/>
        <end position="189"/>
    </location>
</feature>
<keyword evidence="4" id="KW-0862">Zinc</keyword>
<dbReference type="AlphaFoldDB" id="A0A926IHC7"/>
<name>A0A926IHC7_9FIRM</name>
<dbReference type="PANTHER" id="PTHR46233:SF3">
    <property type="entry name" value="HYDROXYACYLGLUTATHIONE HYDROLASE GLOC"/>
    <property type="match status" value="1"/>
</dbReference>
<dbReference type="PANTHER" id="PTHR46233">
    <property type="entry name" value="HYDROXYACYLGLUTATHIONE HYDROLASE GLOC"/>
    <property type="match status" value="1"/>
</dbReference>
<protein>
    <submittedName>
        <fullName evidence="6">MBL fold metallo-hydrolase</fullName>
    </submittedName>
</protein>
<dbReference type="SUPFAM" id="SSF56281">
    <property type="entry name" value="Metallo-hydrolase/oxidoreductase"/>
    <property type="match status" value="1"/>
</dbReference>
<dbReference type="GO" id="GO:0016787">
    <property type="term" value="F:hydrolase activity"/>
    <property type="evidence" value="ECO:0007669"/>
    <property type="project" value="UniProtKB-KW"/>
</dbReference>
<dbReference type="GO" id="GO:0046872">
    <property type="term" value="F:metal ion binding"/>
    <property type="evidence" value="ECO:0007669"/>
    <property type="project" value="UniProtKB-KW"/>
</dbReference>
<gene>
    <name evidence="6" type="ORF">H8705_05325</name>
</gene>
<dbReference type="InterPro" id="IPR051453">
    <property type="entry name" value="MBL_Glyoxalase_II"/>
</dbReference>
<organism evidence="6 7">
    <name type="scientific">Youxingia wuxianensis</name>
    <dbReference type="NCBI Taxonomy" id="2763678"/>
    <lineage>
        <taxon>Bacteria</taxon>
        <taxon>Bacillati</taxon>
        <taxon>Bacillota</taxon>
        <taxon>Clostridia</taxon>
        <taxon>Eubacteriales</taxon>
        <taxon>Oscillospiraceae</taxon>
        <taxon>Youxingia</taxon>
    </lineage>
</organism>
<accession>A0A926IHC7</accession>
<keyword evidence="3" id="KW-0378">Hydrolase</keyword>
<dbReference type="Pfam" id="PF00753">
    <property type="entry name" value="Lactamase_B"/>
    <property type="match status" value="1"/>
</dbReference>
<comment type="cofactor">
    <cofactor evidence="1">
        <name>Zn(2+)</name>
        <dbReference type="ChEBI" id="CHEBI:29105"/>
    </cofactor>
</comment>
<dbReference type="SMART" id="SM00849">
    <property type="entry name" value="Lactamase_B"/>
    <property type="match status" value="1"/>
</dbReference>
<dbReference type="InterPro" id="IPR036866">
    <property type="entry name" value="RibonucZ/Hydroxyglut_hydro"/>
</dbReference>
<dbReference type="EMBL" id="JACRTD010000003">
    <property type="protein sequence ID" value="MBC8585000.1"/>
    <property type="molecule type" value="Genomic_DNA"/>
</dbReference>
<dbReference type="RefSeq" id="WP_262394783.1">
    <property type="nucleotide sequence ID" value="NZ_JACRTD010000003.1"/>
</dbReference>
<reference evidence="6" key="1">
    <citation type="submission" date="2020-08" db="EMBL/GenBank/DDBJ databases">
        <title>Genome public.</title>
        <authorList>
            <person name="Liu C."/>
            <person name="Sun Q."/>
        </authorList>
    </citation>
    <scope>NUCLEOTIDE SEQUENCE</scope>
    <source>
        <strain evidence="6">NSJ-64</strain>
    </source>
</reference>
<dbReference type="Proteomes" id="UP000623678">
    <property type="component" value="Unassembled WGS sequence"/>
</dbReference>
<comment type="caution">
    <text evidence="6">The sequence shown here is derived from an EMBL/GenBank/DDBJ whole genome shotgun (WGS) entry which is preliminary data.</text>
</comment>
<evidence type="ECO:0000259" key="5">
    <source>
        <dbReference type="SMART" id="SM00849"/>
    </source>
</evidence>
<keyword evidence="2" id="KW-0479">Metal-binding</keyword>
<evidence type="ECO:0000313" key="6">
    <source>
        <dbReference type="EMBL" id="MBC8585000.1"/>
    </source>
</evidence>
<evidence type="ECO:0000256" key="3">
    <source>
        <dbReference type="ARBA" id="ARBA00022801"/>
    </source>
</evidence>